<feature type="disulfide bond" evidence="18">
    <location>
        <begin position="52"/>
        <end position="127"/>
    </location>
</feature>
<dbReference type="Gene3D" id="1.10.520.10">
    <property type="match status" value="1"/>
</dbReference>
<evidence type="ECO:0000313" key="21">
    <source>
        <dbReference type="EMBL" id="TVU16720.1"/>
    </source>
</evidence>
<accession>A0A5J9TZG7</accession>
<dbReference type="GO" id="GO:0006979">
    <property type="term" value="P:response to oxidative stress"/>
    <property type="evidence" value="ECO:0007669"/>
    <property type="project" value="UniProtKB-UniRule"/>
</dbReference>
<feature type="binding site" evidence="16">
    <location>
        <position position="244"/>
    </location>
    <ligand>
        <name>Ca(2+)</name>
        <dbReference type="ChEBI" id="CHEBI:29108"/>
        <label>2</label>
    </ligand>
</feature>
<keyword evidence="11" id="KW-0325">Glycoprotein</keyword>
<feature type="non-terminal residue" evidence="21">
    <location>
        <position position="1"/>
    </location>
</feature>
<comment type="function">
    <text evidence="19">Removal of H(2)O(2), oxidation of toxic reductants, biosynthesis and degradation of lignin, suberization, auxin catabolism, response to environmental stresses such as wounding, pathogen attack and oxidative stress.</text>
</comment>
<evidence type="ECO:0000256" key="1">
    <source>
        <dbReference type="ARBA" id="ARBA00000189"/>
    </source>
</evidence>
<dbReference type="PRINTS" id="PR00461">
    <property type="entry name" value="PLPEROXIDASE"/>
</dbReference>
<feature type="binding site" description="axial binding residue" evidence="16">
    <location>
        <position position="206"/>
    </location>
    <ligand>
        <name>heme b</name>
        <dbReference type="ChEBI" id="CHEBI:60344"/>
    </ligand>
    <ligandPart>
        <name>Fe</name>
        <dbReference type="ChEBI" id="CHEBI:18248"/>
    </ligandPart>
</feature>
<evidence type="ECO:0000256" key="5">
    <source>
        <dbReference type="ARBA" id="ARBA00022617"/>
    </source>
</evidence>
<dbReference type="Gramene" id="TVU16720">
    <property type="protein sequence ID" value="TVU16720"/>
    <property type="gene ID" value="EJB05_40295"/>
</dbReference>
<dbReference type="GO" id="GO:0140825">
    <property type="term" value="F:lactoperoxidase activity"/>
    <property type="evidence" value="ECO:0007669"/>
    <property type="project" value="UniProtKB-EC"/>
</dbReference>
<feature type="domain" description="Plant heme peroxidase family profile" evidence="20">
    <location>
        <begin position="42"/>
        <end position="313"/>
    </location>
</feature>
<evidence type="ECO:0000256" key="15">
    <source>
        <dbReference type="PIRSR" id="PIRSR600823-2"/>
    </source>
</evidence>
<dbReference type="InterPro" id="IPR033905">
    <property type="entry name" value="Secretory_peroxidase"/>
</dbReference>
<gene>
    <name evidence="21" type="ORF">EJB05_40295</name>
</gene>
<feature type="active site" description="Proton acceptor" evidence="14">
    <location>
        <position position="83"/>
    </location>
</feature>
<comment type="cofactor">
    <cofactor evidence="16 19">
        <name>Ca(2+)</name>
        <dbReference type="ChEBI" id="CHEBI:29108"/>
    </cofactor>
    <text evidence="16 19">Binds 2 calcium ions per subunit.</text>
</comment>
<dbReference type="Pfam" id="PF00141">
    <property type="entry name" value="peroxidase"/>
    <property type="match status" value="1"/>
</dbReference>
<dbReference type="GO" id="GO:0042744">
    <property type="term" value="P:hydrogen peroxide catabolic process"/>
    <property type="evidence" value="ECO:0007669"/>
    <property type="project" value="UniProtKB-KW"/>
</dbReference>
<evidence type="ECO:0000256" key="12">
    <source>
        <dbReference type="ARBA" id="ARBA00023283"/>
    </source>
</evidence>
<keyword evidence="7 16" id="KW-0106">Calcium</keyword>
<feature type="disulfide bond" evidence="18">
    <location>
        <begin position="85"/>
        <end position="90"/>
    </location>
</feature>
<dbReference type="InterPro" id="IPR000823">
    <property type="entry name" value="Peroxidase_pln"/>
</dbReference>
<evidence type="ECO:0000313" key="22">
    <source>
        <dbReference type="Proteomes" id="UP000324897"/>
    </source>
</evidence>
<evidence type="ECO:0000256" key="6">
    <source>
        <dbReference type="ARBA" id="ARBA00022723"/>
    </source>
</evidence>
<evidence type="ECO:0000256" key="11">
    <source>
        <dbReference type="ARBA" id="ARBA00023180"/>
    </source>
</evidence>
<keyword evidence="9 16" id="KW-0408">Iron</keyword>
<protein>
    <recommendedName>
        <fullName evidence="19">Peroxidase</fullName>
        <ecNumber evidence="19">1.11.1.7</ecNumber>
    </recommendedName>
</protein>
<name>A0A5J9TZG7_9POAL</name>
<keyword evidence="19" id="KW-0964">Secreted</keyword>
<evidence type="ECO:0000256" key="18">
    <source>
        <dbReference type="PIRSR" id="PIRSR600823-5"/>
    </source>
</evidence>
<comment type="cofactor">
    <cofactor evidence="16 19">
        <name>heme b</name>
        <dbReference type="ChEBI" id="CHEBI:60344"/>
    </cofactor>
    <text evidence="16 19">Binds 1 heme b (iron(II)-protoporphyrin IX) group per subunit.</text>
</comment>
<keyword evidence="12" id="KW-0873">Pyrrolidone carboxylic acid</keyword>
<feature type="binding site" evidence="16">
    <location>
        <position position="99"/>
    </location>
    <ligand>
        <name>Ca(2+)</name>
        <dbReference type="ChEBI" id="CHEBI:29108"/>
        <label>1</label>
    </ligand>
</feature>
<evidence type="ECO:0000259" key="20">
    <source>
        <dbReference type="PROSITE" id="PS50873"/>
    </source>
</evidence>
<feature type="binding site" evidence="16">
    <location>
        <position position="84"/>
    </location>
    <ligand>
        <name>Ca(2+)</name>
        <dbReference type="ChEBI" id="CHEBI:29108"/>
        <label>1</label>
    </ligand>
</feature>
<feature type="binding site" evidence="15">
    <location>
        <position position="175"/>
    </location>
    <ligand>
        <name>substrate</name>
    </ligand>
</feature>
<dbReference type="PROSITE" id="PS00436">
    <property type="entry name" value="PEROXIDASE_2"/>
    <property type="match status" value="1"/>
</dbReference>
<keyword evidence="22" id="KW-1185">Reference proteome</keyword>
<evidence type="ECO:0000256" key="3">
    <source>
        <dbReference type="ARBA" id="ARBA00006873"/>
    </source>
</evidence>
<feature type="disulfide bond" evidence="18">
    <location>
        <begin position="213"/>
        <end position="230"/>
    </location>
</feature>
<dbReference type="InterPro" id="IPR019793">
    <property type="entry name" value="Peroxidases_heam-ligand_BS"/>
</dbReference>
<dbReference type="InterPro" id="IPR002016">
    <property type="entry name" value="Haem_peroxidase"/>
</dbReference>
<dbReference type="EMBL" id="RWGY01000031">
    <property type="protein sequence ID" value="TVU16720.1"/>
    <property type="molecule type" value="Genomic_DNA"/>
</dbReference>
<keyword evidence="13 19" id="KW-0376">Hydrogen peroxide</keyword>
<evidence type="ECO:0000256" key="14">
    <source>
        <dbReference type="PIRSR" id="PIRSR600823-1"/>
    </source>
</evidence>
<proteinExistence type="inferred from homology"/>
<dbReference type="PANTHER" id="PTHR31517:SF51">
    <property type="entry name" value="PEROXIDASE 55"/>
    <property type="match status" value="1"/>
</dbReference>
<keyword evidence="4 19" id="KW-0575">Peroxidase</keyword>
<dbReference type="AlphaFoldDB" id="A0A5J9TZG7"/>
<feature type="binding site" evidence="16">
    <location>
        <position position="249"/>
    </location>
    <ligand>
        <name>Ca(2+)</name>
        <dbReference type="ChEBI" id="CHEBI:29108"/>
        <label>2</label>
    </ligand>
</feature>
<feature type="binding site" evidence="16">
    <location>
        <position position="93"/>
    </location>
    <ligand>
        <name>Ca(2+)</name>
        <dbReference type="ChEBI" id="CHEBI:29108"/>
        <label>1</label>
    </ligand>
</feature>
<comment type="subcellular location">
    <subcellularLocation>
        <location evidence="2 19">Secreted</location>
    </subcellularLocation>
</comment>
<dbReference type="PANTHER" id="PTHR31517">
    <property type="match status" value="1"/>
</dbReference>
<comment type="similarity">
    <text evidence="3">Belongs to the peroxidase family. Ascorbate peroxidase subfamily.</text>
</comment>
<evidence type="ECO:0000256" key="13">
    <source>
        <dbReference type="ARBA" id="ARBA00023324"/>
    </source>
</evidence>
<evidence type="ECO:0000256" key="8">
    <source>
        <dbReference type="ARBA" id="ARBA00023002"/>
    </source>
</evidence>
<dbReference type="FunFam" id="1.10.520.10:FF:000009">
    <property type="entry name" value="Peroxidase"/>
    <property type="match status" value="1"/>
</dbReference>
<dbReference type="GO" id="GO:0005576">
    <property type="term" value="C:extracellular region"/>
    <property type="evidence" value="ECO:0007669"/>
    <property type="project" value="UniProtKB-SubCell"/>
</dbReference>
<evidence type="ECO:0000256" key="17">
    <source>
        <dbReference type="PIRSR" id="PIRSR600823-4"/>
    </source>
</evidence>
<feature type="site" description="Transition state stabilizer" evidence="17">
    <location>
        <position position="79"/>
    </location>
</feature>
<reference evidence="21 22" key="1">
    <citation type="journal article" date="2019" name="Sci. Rep.">
        <title>A high-quality genome of Eragrostis curvula grass provides insights into Poaceae evolution and supports new strategies to enhance forage quality.</title>
        <authorList>
            <person name="Carballo J."/>
            <person name="Santos B.A.C.M."/>
            <person name="Zappacosta D."/>
            <person name="Garbus I."/>
            <person name="Selva J.P."/>
            <person name="Gallo C.A."/>
            <person name="Diaz A."/>
            <person name="Albertini E."/>
            <person name="Caccamo M."/>
            <person name="Echenique V."/>
        </authorList>
    </citation>
    <scope>NUCLEOTIDE SEQUENCE [LARGE SCALE GENOMIC DNA]</scope>
    <source>
        <strain evidence="22">cv. Victoria</strain>
        <tissue evidence="21">Leaf</tissue>
    </source>
</reference>
<dbReference type="SUPFAM" id="SSF48113">
    <property type="entry name" value="Heme-dependent peroxidases"/>
    <property type="match status" value="1"/>
</dbReference>
<dbReference type="InterPro" id="IPR019794">
    <property type="entry name" value="Peroxidases_AS"/>
</dbReference>
<evidence type="ECO:0000256" key="7">
    <source>
        <dbReference type="ARBA" id="ARBA00022837"/>
    </source>
</evidence>
<feature type="signal peptide" evidence="19">
    <location>
        <begin position="1"/>
        <end position="22"/>
    </location>
</feature>
<keyword evidence="19" id="KW-0732">Signal</keyword>
<keyword evidence="10 18" id="KW-1015">Disulfide bond</keyword>
<comment type="caution">
    <text evidence="21">The sequence shown here is derived from an EMBL/GenBank/DDBJ whole genome shotgun (WGS) entry which is preliminary data.</text>
</comment>
<dbReference type="GO" id="GO:0046872">
    <property type="term" value="F:metal ion binding"/>
    <property type="evidence" value="ECO:0007669"/>
    <property type="project" value="UniProtKB-UniRule"/>
</dbReference>
<dbReference type="CDD" id="cd00693">
    <property type="entry name" value="secretory_peroxidase"/>
    <property type="match status" value="1"/>
</dbReference>
<keyword evidence="8 19" id="KW-0560">Oxidoreductase</keyword>
<evidence type="ECO:0000256" key="2">
    <source>
        <dbReference type="ARBA" id="ARBA00004613"/>
    </source>
</evidence>
<evidence type="ECO:0000256" key="10">
    <source>
        <dbReference type="ARBA" id="ARBA00023157"/>
    </source>
</evidence>
<feature type="chain" id="PRO_5023978104" description="Peroxidase" evidence="19">
    <location>
        <begin position="23"/>
        <end position="340"/>
    </location>
</feature>
<dbReference type="PROSITE" id="PS00435">
    <property type="entry name" value="PEROXIDASE_1"/>
    <property type="match status" value="1"/>
</dbReference>
<dbReference type="Proteomes" id="UP000324897">
    <property type="component" value="Unassembled WGS sequence"/>
</dbReference>
<feature type="binding site" evidence="16">
    <location>
        <position position="241"/>
    </location>
    <ligand>
        <name>Ca(2+)</name>
        <dbReference type="ChEBI" id="CHEBI:29108"/>
        <label>2</label>
    </ligand>
</feature>
<comment type="similarity">
    <text evidence="19">Belongs to the peroxidase family. Classical plant (class III) peroxidase subfamily.</text>
</comment>
<keyword evidence="6 16" id="KW-0479">Metal-binding</keyword>
<sequence length="340" mass="36295">MKMVALASLAVMIGLLAICAAAAEPLPLTNVEEESNDEVMSTLSPDFHQGSCPQLPGMVRAAVQDALRRDVQITAGLLRIFFHDCLPQGCDGSIFLDPERRFGPNGSLQPRAEQLVEDIRVRVHAACGPTVSCADILALATRDAVNLAGGPFYGLSLGRQDSLRPASSDQIGILPGPTTPVDTLLRIFGGRGLGDPADLVALSGGHTVGKASCGFIRANDDFSRGLARQCSATPDRKQNLDVVTPVAFDNRYYVNLRNRQGVLASDQGLADHPRTRNIVNAFAANQGAFFDQFARSMVKMSNIRGAAGEIRRNTCFRPNGPRIVSSVADDQLDILLADSA</sequence>
<comment type="catalytic activity">
    <reaction evidence="1 19">
        <text>2 a phenolic donor + H2O2 = 2 a phenolic radical donor + 2 H2O</text>
        <dbReference type="Rhea" id="RHEA:56136"/>
        <dbReference type="ChEBI" id="CHEBI:15377"/>
        <dbReference type="ChEBI" id="CHEBI:16240"/>
        <dbReference type="ChEBI" id="CHEBI:139520"/>
        <dbReference type="ChEBI" id="CHEBI:139521"/>
        <dbReference type="EC" id="1.11.1.7"/>
    </reaction>
</comment>
<evidence type="ECO:0000256" key="4">
    <source>
        <dbReference type="ARBA" id="ARBA00022559"/>
    </source>
</evidence>
<dbReference type="PROSITE" id="PS50873">
    <property type="entry name" value="PEROXIDASE_4"/>
    <property type="match status" value="1"/>
</dbReference>
<dbReference type="GO" id="GO:0020037">
    <property type="term" value="F:heme binding"/>
    <property type="evidence" value="ECO:0007669"/>
    <property type="project" value="UniProtKB-UniRule"/>
</dbReference>
<feature type="binding site" evidence="16">
    <location>
        <position position="89"/>
    </location>
    <ligand>
        <name>Ca(2+)</name>
        <dbReference type="ChEBI" id="CHEBI:29108"/>
        <label>1</label>
    </ligand>
</feature>
<evidence type="ECO:0000256" key="9">
    <source>
        <dbReference type="ARBA" id="ARBA00023004"/>
    </source>
</evidence>
<dbReference type="FunFam" id="1.10.420.10:FF:000001">
    <property type="entry name" value="Peroxidase"/>
    <property type="match status" value="1"/>
</dbReference>
<dbReference type="EC" id="1.11.1.7" evidence="19"/>
<dbReference type="Gene3D" id="1.10.420.10">
    <property type="entry name" value="Peroxidase, domain 2"/>
    <property type="match status" value="1"/>
</dbReference>
<dbReference type="OrthoDB" id="2113341at2759"/>
<feature type="binding site" evidence="16">
    <location>
        <position position="91"/>
    </location>
    <ligand>
        <name>Ca(2+)</name>
        <dbReference type="ChEBI" id="CHEBI:29108"/>
        <label>1</label>
    </ligand>
</feature>
<dbReference type="PRINTS" id="PR00458">
    <property type="entry name" value="PEROXIDASE"/>
</dbReference>
<evidence type="ECO:0000256" key="16">
    <source>
        <dbReference type="PIRSR" id="PIRSR600823-3"/>
    </source>
</evidence>
<evidence type="ECO:0000256" key="19">
    <source>
        <dbReference type="RuleBase" id="RU362060"/>
    </source>
</evidence>
<keyword evidence="5 19" id="KW-0349">Heme</keyword>
<dbReference type="InterPro" id="IPR010255">
    <property type="entry name" value="Haem_peroxidase_sf"/>
</dbReference>
<organism evidence="21 22">
    <name type="scientific">Eragrostis curvula</name>
    <name type="common">weeping love grass</name>
    <dbReference type="NCBI Taxonomy" id="38414"/>
    <lineage>
        <taxon>Eukaryota</taxon>
        <taxon>Viridiplantae</taxon>
        <taxon>Streptophyta</taxon>
        <taxon>Embryophyta</taxon>
        <taxon>Tracheophyta</taxon>
        <taxon>Spermatophyta</taxon>
        <taxon>Magnoliopsida</taxon>
        <taxon>Liliopsida</taxon>
        <taxon>Poales</taxon>
        <taxon>Poaceae</taxon>
        <taxon>PACMAD clade</taxon>
        <taxon>Chloridoideae</taxon>
        <taxon>Eragrostideae</taxon>
        <taxon>Eragrostidinae</taxon>
        <taxon>Eragrostis</taxon>
    </lineage>
</organism>
<feature type="binding site" evidence="16">
    <location>
        <position position="207"/>
    </location>
    <ligand>
        <name>Ca(2+)</name>
        <dbReference type="ChEBI" id="CHEBI:29108"/>
        <label>2</label>
    </ligand>
</feature>